<dbReference type="SMART" id="SM00847">
    <property type="entry name" value="HA2"/>
    <property type="match status" value="1"/>
</dbReference>
<dbReference type="HOGENOM" id="CLU_505534_0_0_1"/>
<dbReference type="InterPro" id="IPR038765">
    <property type="entry name" value="Papain-like_cys_pep_sf"/>
</dbReference>
<evidence type="ECO:0000256" key="4">
    <source>
        <dbReference type="ARBA" id="ARBA00022840"/>
    </source>
</evidence>
<dbReference type="GO" id="GO:0003724">
    <property type="term" value="F:RNA helicase activity"/>
    <property type="evidence" value="ECO:0007669"/>
    <property type="project" value="TreeGrafter"/>
</dbReference>
<evidence type="ECO:0000313" key="7">
    <source>
        <dbReference type="EMBL" id="EKC37004.1"/>
    </source>
</evidence>
<dbReference type="InterPro" id="IPR028889">
    <property type="entry name" value="USP"/>
</dbReference>
<dbReference type="AlphaFoldDB" id="K1R0R7"/>
<organism evidence="7">
    <name type="scientific">Magallana gigas</name>
    <name type="common">Pacific oyster</name>
    <name type="synonym">Crassostrea gigas</name>
    <dbReference type="NCBI Taxonomy" id="29159"/>
    <lineage>
        <taxon>Eukaryota</taxon>
        <taxon>Metazoa</taxon>
        <taxon>Spiralia</taxon>
        <taxon>Lophotrochozoa</taxon>
        <taxon>Mollusca</taxon>
        <taxon>Bivalvia</taxon>
        <taxon>Autobranchia</taxon>
        <taxon>Pteriomorphia</taxon>
        <taxon>Ostreida</taxon>
        <taxon>Ostreoidea</taxon>
        <taxon>Ostreidae</taxon>
        <taxon>Magallana</taxon>
    </lineage>
</organism>
<protein>
    <submittedName>
        <fullName evidence="7">Putative ATP-dependent RNA helicase DHX36</fullName>
    </submittedName>
</protein>
<dbReference type="InterPro" id="IPR059023">
    <property type="entry name" value="RNA_hel_CTD"/>
</dbReference>
<evidence type="ECO:0000256" key="1">
    <source>
        <dbReference type="ARBA" id="ARBA00022741"/>
    </source>
</evidence>
<dbReference type="Pfam" id="PF04408">
    <property type="entry name" value="WHD_HA2"/>
    <property type="match status" value="1"/>
</dbReference>
<feature type="region of interest" description="Disordered" evidence="5">
    <location>
        <begin position="154"/>
        <end position="227"/>
    </location>
</feature>
<dbReference type="PROSITE" id="PS50235">
    <property type="entry name" value="USP_3"/>
    <property type="match status" value="1"/>
</dbReference>
<keyword evidence="1" id="KW-0547">Nucleotide-binding</keyword>
<dbReference type="Pfam" id="PF26026">
    <property type="entry name" value="RNA_hel_CTD"/>
    <property type="match status" value="1"/>
</dbReference>
<reference evidence="7" key="1">
    <citation type="journal article" date="2012" name="Nature">
        <title>The oyster genome reveals stress adaptation and complexity of shell formation.</title>
        <authorList>
            <person name="Zhang G."/>
            <person name="Fang X."/>
            <person name="Guo X."/>
            <person name="Li L."/>
            <person name="Luo R."/>
            <person name="Xu F."/>
            <person name="Yang P."/>
            <person name="Zhang L."/>
            <person name="Wang X."/>
            <person name="Qi H."/>
            <person name="Xiong Z."/>
            <person name="Que H."/>
            <person name="Xie Y."/>
            <person name="Holland P.W."/>
            <person name="Paps J."/>
            <person name="Zhu Y."/>
            <person name="Wu F."/>
            <person name="Chen Y."/>
            <person name="Wang J."/>
            <person name="Peng C."/>
            <person name="Meng J."/>
            <person name="Yang L."/>
            <person name="Liu J."/>
            <person name="Wen B."/>
            <person name="Zhang N."/>
            <person name="Huang Z."/>
            <person name="Zhu Q."/>
            <person name="Feng Y."/>
            <person name="Mount A."/>
            <person name="Hedgecock D."/>
            <person name="Xu Z."/>
            <person name="Liu Y."/>
            <person name="Domazet-Loso T."/>
            <person name="Du Y."/>
            <person name="Sun X."/>
            <person name="Zhang S."/>
            <person name="Liu B."/>
            <person name="Cheng P."/>
            <person name="Jiang X."/>
            <person name="Li J."/>
            <person name="Fan D."/>
            <person name="Wang W."/>
            <person name="Fu W."/>
            <person name="Wang T."/>
            <person name="Wang B."/>
            <person name="Zhang J."/>
            <person name="Peng Z."/>
            <person name="Li Y."/>
            <person name="Li N."/>
            <person name="Wang J."/>
            <person name="Chen M."/>
            <person name="He Y."/>
            <person name="Tan F."/>
            <person name="Song X."/>
            <person name="Zheng Q."/>
            <person name="Huang R."/>
            <person name="Yang H."/>
            <person name="Du X."/>
            <person name="Chen L."/>
            <person name="Yang M."/>
            <person name="Gaffney P.M."/>
            <person name="Wang S."/>
            <person name="Luo L."/>
            <person name="She Z."/>
            <person name="Ming Y."/>
            <person name="Huang W."/>
            <person name="Zhang S."/>
            <person name="Huang B."/>
            <person name="Zhang Y."/>
            <person name="Qu T."/>
            <person name="Ni P."/>
            <person name="Miao G."/>
            <person name="Wang J."/>
            <person name="Wang Q."/>
            <person name="Steinberg C.E."/>
            <person name="Wang H."/>
            <person name="Li N."/>
            <person name="Qian L."/>
            <person name="Zhang G."/>
            <person name="Li Y."/>
            <person name="Yang H."/>
            <person name="Liu X."/>
            <person name="Wang J."/>
            <person name="Yin Y."/>
            <person name="Wang J."/>
        </authorList>
    </citation>
    <scope>NUCLEOTIDE SEQUENCE [LARGE SCALE GENOMIC DNA]</scope>
    <source>
        <strain evidence="7">05x7-T-G4-1.051#20</strain>
    </source>
</reference>
<accession>K1R0R7</accession>
<dbReference type="PANTHER" id="PTHR18934">
    <property type="entry name" value="ATP-DEPENDENT RNA HELICASE"/>
    <property type="match status" value="1"/>
</dbReference>
<dbReference type="InterPro" id="IPR048333">
    <property type="entry name" value="HA2_WH"/>
</dbReference>
<dbReference type="FunFam" id="1.20.120.1080:FF:000002">
    <property type="entry name" value="Putative ATP-dependent RNA helicase DHX36"/>
    <property type="match status" value="1"/>
</dbReference>
<dbReference type="InterPro" id="IPR007502">
    <property type="entry name" value="Helicase-assoc_dom"/>
</dbReference>
<dbReference type="Gene3D" id="1.20.120.1080">
    <property type="match status" value="1"/>
</dbReference>
<proteinExistence type="predicted"/>
<keyword evidence="2" id="KW-0378">Hydrolase</keyword>
<dbReference type="SUPFAM" id="SSF52540">
    <property type="entry name" value="P-loop containing nucleoside triphosphate hydrolases"/>
    <property type="match status" value="1"/>
</dbReference>
<name>K1R0R7_MAGGI</name>
<keyword evidence="4" id="KW-0067">ATP-binding</keyword>
<dbReference type="GO" id="GO:0002151">
    <property type="term" value="F:G-quadruplex RNA binding"/>
    <property type="evidence" value="ECO:0007669"/>
    <property type="project" value="TreeGrafter"/>
</dbReference>
<dbReference type="SUPFAM" id="SSF54001">
    <property type="entry name" value="Cysteine proteinases"/>
    <property type="match status" value="1"/>
</dbReference>
<feature type="compositionally biased region" description="Polar residues" evidence="5">
    <location>
        <begin position="170"/>
        <end position="179"/>
    </location>
</feature>
<dbReference type="GO" id="GO:0005634">
    <property type="term" value="C:nucleus"/>
    <property type="evidence" value="ECO:0007669"/>
    <property type="project" value="TreeGrafter"/>
</dbReference>
<evidence type="ECO:0000256" key="5">
    <source>
        <dbReference type="SAM" id="MobiDB-lite"/>
    </source>
</evidence>
<dbReference type="InParanoid" id="K1R0R7"/>
<dbReference type="Pfam" id="PF21010">
    <property type="entry name" value="HA2_C"/>
    <property type="match status" value="1"/>
</dbReference>
<dbReference type="InterPro" id="IPR027417">
    <property type="entry name" value="P-loop_NTPase"/>
</dbReference>
<gene>
    <name evidence="7" type="ORF">CGI_10025988</name>
</gene>
<dbReference type="EMBL" id="JH818173">
    <property type="protein sequence ID" value="EKC37004.1"/>
    <property type="molecule type" value="Genomic_DNA"/>
</dbReference>
<dbReference type="GO" id="GO:0005524">
    <property type="term" value="F:ATP binding"/>
    <property type="evidence" value="ECO:0007669"/>
    <property type="project" value="UniProtKB-KW"/>
</dbReference>
<keyword evidence="3 7" id="KW-0347">Helicase</keyword>
<dbReference type="Pfam" id="PF13423">
    <property type="entry name" value="UCH_1"/>
    <property type="match status" value="1"/>
</dbReference>
<dbReference type="InterPro" id="IPR028881">
    <property type="entry name" value="PAN2_UCH_dom"/>
</dbReference>
<evidence type="ECO:0000259" key="6">
    <source>
        <dbReference type="PROSITE" id="PS50235"/>
    </source>
</evidence>
<dbReference type="GO" id="GO:0003678">
    <property type="term" value="F:DNA helicase activity"/>
    <property type="evidence" value="ECO:0007669"/>
    <property type="project" value="TreeGrafter"/>
</dbReference>
<sequence length="539" mass="60478">MRYLLDRLHTELLTLLPYPNSDSPFIGPKGKSTIVTAIFGGLLQNEVTCLVCGVESKKHDPFLDLSLDIPQQFCTRGVKAKDGEQLRCTLSDCLQSFTELEELEESELYMCSTCKKKQRSTKKFWIRRLPNHETRGSGSGSNEYDLAAVVVHHGSGESGTELRQRPVTAPQKTTSMTWQNRHEGRPSSSRGASNVIEGPGGLESTTSTEEKEDSATSSVKEEEEEGLILPNMEEIKELSEEIEQILPSDFDFDNCPHINIPGFTFPVKQHFLEDVIQLTNITIDDIVYVIDCGFVKVKDFNPEKGLQTLESFPVSRANAQQRKGRAGRYSILKLGKIESFVNKALDVPSAEAVKAAIVNLQNLQALDDNEELLPLGYHLARLPLDPHTGKMILFSAMFGCLDPICLIAACLNFKSPFFTPLGKEAQADRCRKALAGDSPSDHIMLLKAFKKGRDRECVEIDGWIPFWTERATYDLVKDLRKQLDKILEDRIVSPRAVDLTVSSKEQVIINAIVDLISKEEVTHHDFRDDDQWDSNEVDY</sequence>
<dbReference type="GO" id="GO:0016787">
    <property type="term" value="F:hydrolase activity"/>
    <property type="evidence" value="ECO:0007669"/>
    <property type="project" value="UniProtKB-KW"/>
</dbReference>
<feature type="domain" description="USP" evidence="6">
    <location>
        <begin position="1"/>
        <end position="208"/>
    </location>
</feature>
<dbReference type="Gene3D" id="3.40.50.300">
    <property type="entry name" value="P-loop containing nucleotide triphosphate hydrolases"/>
    <property type="match status" value="1"/>
</dbReference>
<evidence type="ECO:0000256" key="3">
    <source>
        <dbReference type="ARBA" id="ARBA00022806"/>
    </source>
</evidence>
<dbReference type="Gene3D" id="3.90.70.10">
    <property type="entry name" value="Cysteine proteinases"/>
    <property type="match status" value="1"/>
</dbReference>
<dbReference type="GO" id="GO:0005737">
    <property type="term" value="C:cytoplasm"/>
    <property type="evidence" value="ECO:0007669"/>
    <property type="project" value="TreeGrafter"/>
</dbReference>
<evidence type="ECO:0000256" key="2">
    <source>
        <dbReference type="ARBA" id="ARBA00022801"/>
    </source>
</evidence>
<dbReference type="PANTHER" id="PTHR18934:SF237">
    <property type="entry name" value="ATP-DEPENDENT DNA_RNA HELICASE DHX36"/>
    <property type="match status" value="1"/>
</dbReference>